<dbReference type="HOGENOM" id="CLU_000445_89_6_0"/>
<evidence type="ECO:0000256" key="9">
    <source>
        <dbReference type="ARBA" id="ARBA00023012"/>
    </source>
</evidence>
<keyword evidence="4" id="KW-0597">Phosphoprotein</keyword>
<name>H1XYA7_CALAY</name>
<dbReference type="OrthoDB" id="9813151at2"/>
<comment type="catalytic activity">
    <reaction evidence="1">
        <text>ATP + protein L-histidine = ADP + protein N-phospho-L-histidine.</text>
        <dbReference type="EC" id="2.7.13.3"/>
    </reaction>
</comment>
<dbReference type="Proteomes" id="UP000183868">
    <property type="component" value="Chromosome"/>
</dbReference>
<dbReference type="KEGG" id="caby:Cabys_2519"/>
<dbReference type="Gene3D" id="3.30.565.10">
    <property type="entry name" value="Histidine kinase-like ATPase, C-terminal domain"/>
    <property type="match status" value="1"/>
</dbReference>
<keyword evidence="6 11" id="KW-0812">Transmembrane</keyword>
<dbReference type="SMART" id="SM00387">
    <property type="entry name" value="HATPase_c"/>
    <property type="match status" value="1"/>
</dbReference>
<dbReference type="AlphaFoldDB" id="H1XYA7"/>
<dbReference type="CDD" id="cd00082">
    <property type="entry name" value="HisKA"/>
    <property type="match status" value="1"/>
</dbReference>
<dbReference type="InterPro" id="IPR036097">
    <property type="entry name" value="HisK_dim/P_sf"/>
</dbReference>
<evidence type="ECO:0000313" key="17">
    <source>
        <dbReference type="Proteomes" id="UP000183868"/>
    </source>
</evidence>
<evidence type="ECO:0000256" key="4">
    <source>
        <dbReference type="ARBA" id="ARBA00022553"/>
    </source>
</evidence>
<dbReference type="Pfam" id="PF02518">
    <property type="entry name" value="HATPase_c"/>
    <property type="match status" value="1"/>
</dbReference>
<dbReference type="FunFam" id="1.10.287.130:FF:000001">
    <property type="entry name" value="Two-component sensor histidine kinase"/>
    <property type="match status" value="1"/>
</dbReference>
<dbReference type="SUPFAM" id="SSF158472">
    <property type="entry name" value="HAMP domain-like"/>
    <property type="match status" value="1"/>
</dbReference>
<evidence type="ECO:0000259" key="13">
    <source>
        <dbReference type="PROSITE" id="PS50885"/>
    </source>
</evidence>
<reference evidence="15 16" key="1">
    <citation type="submission" date="2011-09" db="EMBL/GenBank/DDBJ databases">
        <title>The permanent draft genome of Caldithrix abyssi DSM 13497.</title>
        <authorList>
            <consortium name="US DOE Joint Genome Institute (JGI-PGF)"/>
            <person name="Lucas S."/>
            <person name="Han J."/>
            <person name="Lapidus A."/>
            <person name="Bruce D."/>
            <person name="Goodwin L."/>
            <person name="Pitluck S."/>
            <person name="Peters L."/>
            <person name="Kyrpides N."/>
            <person name="Mavromatis K."/>
            <person name="Ivanova N."/>
            <person name="Mikhailova N."/>
            <person name="Chertkov O."/>
            <person name="Detter J.C."/>
            <person name="Tapia R."/>
            <person name="Han C."/>
            <person name="Land M."/>
            <person name="Hauser L."/>
            <person name="Markowitz V."/>
            <person name="Cheng J.-F."/>
            <person name="Hugenholtz P."/>
            <person name="Woyke T."/>
            <person name="Wu D."/>
            <person name="Spring S."/>
            <person name="Brambilla E."/>
            <person name="Klenk H.-P."/>
            <person name="Eisen J.A."/>
        </authorList>
    </citation>
    <scope>NUCLEOTIDE SEQUENCE [LARGE SCALE GENOMIC DNA]</scope>
    <source>
        <strain evidence="15 16">DSM 13497</strain>
    </source>
</reference>
<dbReference type="InterPro" id="IPR003660">
    <property type="entry name" value="HAMP_dom"/>
</dbReference>
<dbReference type="SUPFAM" id="SSF55874">
    <property type="entry name" value="ATPase domain of HSP90 chaperone/DNA topoisomerase II/histidine kinase"/>
    <property type="match status" value="1"/>
</dbReference>
<dbReference type="InterPro" id="IPR003661">
    <property type="entry name" value="HisK_dim/P_dom"/>
</dbReference>
<dbReference type="InterPro" id="IPR050428">
    <property type="entry name" value="TCS_sensor_his_kinase"/>
</dbReference>
<dbReference type="Pfam" id="PF00512">
    <property type="entry name" value="HisKA"/>
    <property type="match status" value="1"/>
</dbReference>
<dbReference type="Gene3D" id="1.10.287.130">
    <property type="match status" value="1"/>
</dbReference>
<comment type="subcellular location">
    <subcellularLocation>
        <location evidence="2">Membrane</location>
        <topology evidence="2">Multi-pass membrane protein</topology>
    </subcellularLocation>
</comment>
<accession>H1XYA7</accession>
<dbReference type="Gene3D" id="6.10.340.10">
    <property type="match status" value="1"/>
</dbReference>
<feature type="transmembrane region" description="Helical" evidence="11">
    <location>
        <begin position="12"/>
        <end position="37"/>
    </location>
</feature>
<dbReference type="PANTHER" id="PTHR45436:SF15">
    <property type="entry name" value="SENSOR HISTIDINE KINASE CUSS"/>
    <property type="match status" value="1"/>
</dbReference>
<dbReference type="InterPro" id="IPR036890">
    <property type="entry name" value="HATPase_C_sf"/>
</dbReference>
<sequence length="461" mass="52803" precursor="true">MTFKVKNIRTRLTLWYVAVFTLILVVYAVLSLSLVYWSMRQDLDNELEEDYEILENIISVEKDGAISVNENVDPYFRERWIEIWDAIGKKLYESRPFTAKILPPVPDRIKKADRFTFYSQALPDGGHARFLFGKANINGRWLFVRLVKSEDQLWDDLADTARVFLLALPFSLFLAGFGGFLLTRKMLNPIDRMTEKARRISEENLQERLPVINADDELGHLACTFNQMLERIEKSFARLKQFTADAAHELRTPLTAIQSIGEVSLQENKDAAYYRNVIGSMLEENHRLTQLVDSLLFLSRADCERIKVSKEPFSLFSFIEKTVELIQPLAEEKNQTILLEGDRRLNLTADKNLLREALLNILDNAIKYSGGGTTIRVRFERIRHVTQISVTDQGPGIPVDQQEKIFERFYRVDKARSREIGGIGLGLAIARWTVRAQGGNIRVISQPEAGSTFIIELPGES</sequence>
<organism evidence="15 16">
    <name type="scientific">Caldithrix abyssi DSM 13497</name>
    <dbReference type="NCBI Taxonomy" id="880073"/>
    <lineage>
        <taxon>Bacteria</taxon>
        <taxon>Pseudomonadati</taxon>
        <taxon>Calditrichota</taxon>
        <taxon>Calditrichia</taxon>
        <taxon>Calditrichales</taxon>
        <taxon>Calditrichaceae</taxon>
        <taxon>Caldithrix</taxon>
    </lineage>
</organism>
<evidence type="ECO:0000256" key="2">
    <source>
        <dbReference type="ARBA" id="ARBA00004141"/>
    </source>
</evidence>
<dbReference type="SMART" id="SM00304">
    <property type="entry name" value="HAMP"/>
    <property type="match status" value="1"/>
</dbReference>
<evidence type="ECO:0000313" key="15">
    <source>
        <dbReference type="EMBL" id="EHO43174.1"/>
    </source>
</evidence>
<evidence type="ECO:0000259" key="12">
    <source>
        <dbReference type="PROSITE" id="PS50109"/>
    </source>
</evidence>
<keyword evidence="8 11" id="KW-1133">Transmembrane helix</keyword>
<protein>
    <recommendedName>
        <fullName evidence="3">histidine kinase</fullName>
        <ecNumber evidence="3">2.7.13.3</ecNumber>
    </recommendedName>
</protein>
<evidence type="ECO:0000256" key="6">
    <source>
        <dbReference type="ARBA" id="ARBA00022692"/>
    </source>
</evidence>
<dbReference type="GO" id="GO:0005886">
    <property type="term" value="C:plasma membrane"/>
    <property type="evidence" value="ECO:0007669"/>
    <property type="project" value="TreeGrafter"/>
</dbReference>
<proteinExistence type="predicted"/>
<keyword evidence="16" id="KW-1185">Reference proteome</keyword>
<feature type="domain" description="Histidine kinase" evidence="12">
    <location>
        <begin position="245"/>
        <end position="461"/>
    </location>
</feature>
<dbReference type="InParanoid" id="H1XYA7"/>
<dbReference type="PANTHER" id="PTHR45436">
    <property type="entry name" value="SENSOR HISTIDINE KINASE YKOH"/>
    <property type="match status" value="1"/>
</dbReference>
<dbReference type="FunFam" id="3.30.565.10:FF:000006">
    <property type="entry name" value="Sensor histidine kinase WalK"/>
    <property type="match status" value="1"/>
</dbReference>
<feature type="domain" description="HAMP" evidence="13">
    <location>
        <begin position="184"/>
        <end position="237"/>
    </location>
</feature>
<evidence type="ECO:0000256" key="10">
    <source>
        <dbReference type="ARBA" id="ARBA00023136"/>
    </source>
</evidence>
<feature type="transmembrane region" description="Helical" evidence="11">
    <location>
        <begin position="163"/>
        <end position="183"/>
    </location>
</feature>
<dbReference type="RefSeq" id="WP_006930699.1">
    <property type="nucleotide sequence ID" value="NZ_CM001402.1"/>
</dbReference>
<dbReference type="Proteomes" id="UP000004671">
    <property type="component" value="Chromosome"/>
</dbReference>
<dbReference type="InterPro" id="IPR003594">
    <property type="entry name" value="HATPase_dom"/>
</dbReference>
<evidence type="ECO:0000256" key="1">
    <source>
        <dbReference type="ARBA" id="ARBA00000085"/>
    </source>
</evidence>
<dbReference type="EMBL" id="CP018099">
    <property type="protein sequence ID" value="APF19268.1"/>
    <property type="molecule type" value="Genomic_DNA"/>
</dbReference>
<dbReference type="eggNOG" id="COG2205">
    <property type="taxonomic scope" value="Bacteria"/>
</dbReference>
<dbReference type="FunCoup" id="H1XYA7">
    <property type="interactions" value="120"/>
</dbReference>
<dbReference type="InterPro" id="IPR005467">
    <property type="entry name" value="His_kinase_dom"/>
</dbReference>
<keyword evidence="9" id="KW-0902">Two-component regulatory system</keyword>
<dbReference type="PRINTS" id="PR00344">
    <property type="entry name" value="BCTRLSENSOR"/>
</dbReference>
<evidence type="ECO:0000313" key="16">
    <source>
        <dbReference type="Proteomes" id="UP000004671"/>
    </source>
</evidence>
<dbReference type="CDD" id="cd00075">
    <property type="entry name" value="HATPase"/>
    <property type="match status" value="1"/>
</dbReference>
<dbReference type="InterPro" id="IPR004358">
    <property type="entry name" value="Sig_transdc_His_kin-like_C"/>
</dbReference>
<dbReference type="PaxDb" id="880073-Calab_3576"/>
<dbReference type="GO" id="GO:0000155">
    <property type="term" value="F:phosphorelay sensor kinase activity"/>
    <property type="evidence" value="ECO:0007669"/>
    <property type="project" value="InterPro"/>
</dbReference>
<reference evidence="14 17" key="2">
    <citation type="submission" date="2016-11" db="EMBL/GenBank/DDBJ databases">
        <title>Genomic analysis of Caldithrix abyssi and proposal of a novel bacterial phylum Caldithrichaeota.</title>
        <authorList>
            <person name="Kublanov I."/>
            <person name="Sigalova O."/>
            <person name="Gavrilov S."/>
            <person name="Lebedinsky A."/>
            <person name="Ivanova N."/>
            <person name="Daum C."/>
            <person name="Reddy T."/>
            <person name="Klenk H.P."/>
            <person name="Goker M."/>
            <person name="Reva O."/>
            <person name="Miroshnichenko M."/>
            <person name="Kyprides N."/>
            <person name="Woyke T."/>
            <person name="Gelfand M."/>
        </authorList>
    </citation>
    <scope>NUCLEOTIDE SEQUENCE [LARGE SCALE GENOMIC DNA]</scope>
    <source>
        <strain evidence="14 17">LF13</strain>
    </source>
</reference>
<evidence type="ECO:0000256" key="3">
    <source>
        <dbReference type="ARBA" id="ARBA00012438"/>
    </source>
</evidence>
<keyword evidence="5" id="KW-0808">Transferase</keyword>
<dbReference type="SUPFAM" id="SSF47384">
    <property type="entry name" value="Homodimeric domain of signal transducing histidine kinase"/>
    <property type="match status" value="1"/>
</dbReference>
<dbReference type="STRING" id="880073.Cabys_2519"/>
<keyword evidence="10 11" id="KW-0472">Membrane</keyword>
<dbReference type="EC" id="2.7.13.3" evidence="3"/>
<gene>
    <name evidence="14" type="ORF">Cabys_2519</name>
    <name evidence="15" type="ORF">Calab_3576</name>
</gene>
<evidence type="ECO:0000256" key="5">
    <source>
        <dbReference type="ARBA" id="ARBA00022679"/>
    </source>
</evidence>
<evidence type="ECO:0000313" key="14">
    <source>
        <dbReference type="EMBL" id="APF19268.1"/>
    </source>
</evidence>
<dbReference type="CDD" id="cd06225">
    <property type="entry name" value="HAMP"/>
    <property type="match status" value="1"/>
</dbReference>
<dbReference type="PROSITE" id="PS50885">
    <property type="entry name" value="HAMP"/>
    <property type="match status" value="1"/>
</dbReference>
<evidence type="ECO:0000256" key="8">
    <source>
        <dbReference type="ARBA" id="ARBA00022989"/>
    </source>
</evidence>
<dbReference type="SMART" id="SM00388">
    <property type="entry name" value="HisKA"/>
    <property type="match status" value="1"/>
</dbReference>
<dbReference type="EMBL" id="CM001402">
    <property type="protein sequence ID" value="EHO43174.1"/>
    <property type="molecule type" value="Genomic_DNA"/>
</dbReference>
<dbReference type="PROSITE" id="PS50109">
    <property type="entry name" value="HIS_KIN"/>
    <property type="match status" value="1"/>
</dbReference>
<dbReference type="Pfam" id="PF00672">
    <property type="entry name" value="HAMP"/>
    <property type="match status" value="1"/>
</dbReference>
<evidence type="ECO:0000256" key="7">
    <source>
        <dbReference type="ARBA" id="ARBA00022777"/>
    </source>
</evidence>
<evidence type="ECO:0000256" key="11">
    <source>
        <dbReference type="SAM" id="Phobius"/>
    </source>
</evidence>
<keyword evidence="7 15" id="KW-0418">Kinase</keyword>